<dbReference type="InterPro" id="IPR016039">
    <property type="entry name" value="Thiolase-like"/>
</dbReference>
<dbReference type="InterPro" id="IPR020616">
    <property type="entry name" value="Thiolase_N"/>
</dbReference>
<dbReference type="RefSeq" id="WP_144237931.1">
    <property type="nucleotide sequence ID" value="NZ_VJWA01000002.1"/>
</dbReference>
<evidence type="ECO:0000259" key="6">
    <source>
        <dbReference type="Pfam" id="PF00108"/>
    </source>
</evidence>
<comment type="caution">
    <text evidence="8">The sequence shown here is derived from an EMBL/GenBank/DDBJ whole genome shotgun (WGS) entry which is preliminary data.</text>
</comment>
<feature type="domain" description="Thiolase C-terminal" evidence="7">
    <location>
        <begin position="269"/>
        <end position="389"/>
    </location>
</feature>
<feature type="active site" description="Proton acceptor" evidence="4">
    <location>
        <position position="347"/>
    </location>
</feature>
<proteinExistence type="inferred from homology"/>
<organism evidence="8 9">
    <name type="scientific">Glacieibacterium frigidum</name>
    <dbReference type="NCBI Taxonomy" id="2593303"/>
    <lineage>
        <taxon>Bacteria</taxon>
        <taxon>Pseudomonadati</taxon>
        <taxon>Pseudomonadota</taxon>
        <taxon>Alphaproteobacteria</taxon>
        <taxon>Sphingomonadales</taxon>
        <taxon>Sphingosinicellaceae</taxon>
        <taxon>Glacieibacterium</taxon>
    </lineage>
</organism>
<evidence type="ECO:0000313" key="9">
    <source>
        <dbReference type="Proteomes" id="UP000317894"/>
    </source>
</evidence>
<dbReference type="NCBIfam" id="NF005077">
    <property type="entry name" value="PRK06504.1"/>
    <property type="match status" value="1"/>
</dbReference>
<dbReference type="Proteomes" id="UP000317894">
    <property type="component" value="Unassembled WGS sequence"/>
</dbReference>
<dbReference type="NCBIfam" id="TIGR01930">
    <property type="entry name" value="AcCoA-C-Actrans"/>
    <property type="match status" value="1"/>
</dbReference>
<dbReference type="Pfam" id="PF02803">
    <property type="entry name" value="Thiolase_C"/>
    <property type="match status" value="1"/>
</dbReference>
<dbReference type="InterPro" id="IPR002155">
    <property type="entry name" value="Thiolase"/>
</dbReference>
<dbReference type="PROSITE" id="PS00737">
    <property type="entry name" value="THIOLASE_2"/>
    <property type="match status" value="1"/>
</dbReference>
<dbReference type="SUPFAM" id="SSF53901">
    <property type="entry name" value="Thiolase-like"/>
    <property type="match status" value="2"/>
</dbReference>
<dbReference type="AlphaFoldDB" id="A0A552U932"/>
<feature type="domain" description="Thiolase N-terminal" evidence="6">
    <location>
        <begin position="5"/>
        <end position="260"/>
    </location>
</feature>
<evidence type="ECO:0000256" key="4">
    <source>
        <dbReference type="PIRSR" id="PIRSR000429-1"/>
    </source>
</evidence>
<evidence type="ECO:0000259" key="7">
    <source>
        <dbReference type="Pfam" id="PF02803"/>
    </source>
</evidence>
<dbReference type="EC" id="2.3.1.16" evidence="8"/>
<protein>
    <submittedName>
        <fullName evidence="8">Acetyl-CoA C-acyltransferase</fullName>
        <ecNumber evidence="8">2.3.1.16</ecNumber>
    </submittedName>
</protein>
<dbReference type="PIRSF" id="PIRSF000429">
    <property type="entry name" value="Ac-CoA_Ac_transf"/>
    <property type="match status" value="1"/>
</dbReference>
<evidence type="ECO:0000256" key="5">
    <source>
        <dbReference type="RuleBase" id="RU003557"/>
    </source>
</evidence>
<keyword evidence="9" id="KW-1185">Reference proteome</keyword>
<evidence type="ECO:0000256" key="2">
    <source>
        <dbReference type="ARBA" id="ARBA00022679"/>
    </source>
</evidence>
<dbReference type="InterPro" id="IPR020617">
    <property type="entry name" value="Thiolase_C"/>
</dbReference>
<name>A0A552U932_9SPHN</name>
<dbReference type="GO" id="GO:0003988">
    <property type="term" value="F:acetyl-CoA C-acyltransferase activity"/>
    <property type="evidence" value="ECO:0007669"/>
    <property type="project" value="UniProtKB-EC"/>
</dbReference>
<feature type="active site" description="Acyl-thioester intermediate" evidence="4">
    <location>
        <position position="89"/>
    </location>
</feature>
<comment type="similarity">
    <text evidence="1 5">Belongs to the thiolase-like superfamily. Thiolase family.</text>
</comment>
<dbReference type="OrthoDB" id="9764638at2"/>
<evidence type="ECO:0000256" key="3">
    <source>
        <dbReference type="ARBA" id="ARBA00023315"/>
    </source>
</evidence>
<keyword evidence="3 5" id="KW-0012">Acyltransferase</keyword>
<reference evidence="8 9" key="1">
    <citation type="submission" date="2019-07" db="EMBL/GenBank/DDBJ databases">
        <title>Novel species isolated from glacier.</title>
        <authorList>
            <person name="Liu Q."/>
            <person name="Xin Y.-H."/>
        </authorList>
    </citation>
    <scope>NUCLEOTIDE SEQUENCE [LARGE SCALE GENOMIC DNA]</scope>
    <source>
        <strain evidence="8 9">LB1R16</strain>
    </source>
</reference>
<dbReference type="EMBL" id="VJWA01000002">
    <property type="protein sequence ID" value="TRW14725.1"/>
    <property type="molecule type" value="Genomic_DNA"/>
</dbReference>
<sequence>MHEAYIVAAARTAGGRRGGRLTGWHPADLGGQVLNALIDRSGADPALVEDVIMGCVSQFAQQSGNVARNAVLSSRLPESVPGTSVDRQCGSSQQALHFAAATVMAGQMDVVIAAGVESMTRVPMGASGKAAHEAGLGSPFGGPGMKARYPGVQFSQFTGAEMLAKKYDLSKDDLDAFGYESQRRAAAATRAGAFELEIAAVEVDLPDGSREMHVQDEGIRFDASLEAIRGVKLIQEGGRLTAATSSQICDGASGVMVVNERGLKALGIAPLARIHHMTVVGEDPVIMLEAPIGATRRALERSGMKLDDIDLFEVNEAFASVPGAWLKELGADPAKLNVNGGAIALGHPLGASGTKLMTTMVHALRARGKRWGLQTMCEGGGLANVTIVEAL</sequence>
<gene>
    <name evidence="8" type="ORF">FMM06_13645</name>
</gene>
<evidence type="ECO:0000313" key="8">
    <source>
        <dbReference type="EMBL" id="TRW14725.1"/>
    </source>
</evidence>
<dbReference type="PANTHER" id="PTHR43365:SF1">
    <property type="entry name" value="ACETYL-COA C-ACYLTRANSFERASE"/>
    <property type="match status" value="1"/>
</dbReference>
<feature type="active site" description="Proton acceptor" evidence="4">
    <location>
        <position position="377"/>
    </location>
</feature>
<dbReference type="Gene3D" id="3.40.47.10">
    <property type="match status" value="2"/>
</dbReference>
<accession>A0A552U932</accession>
<dbReference type="Pfam" id="PF00108">
    <property type="entry name" value="Thiolase_N"/>
    <property type="match status" value="1"/>
</dbReference>
<dbReference type="PANTHER" id="PTHR43365">
    <property type="entry name" value="BLR7806 PROTEIN"/>
    <property type="match status" value="1"/>
</dbReference>
<keyword evidence="2 5" id="KW-0808">Transferase</keyword>
<evidence type="ECO:0000256" key="1">
    <source>
        <dbReference type="ARBA" id="ARBA00010982"/>
    </source>
</evidence>
<dbReference type="InterPro" id="IPR020613">
    <property type="entry name" value="Thiolase_CS"/>
</dbReference>
<dbReference type="CDD" id="cd00751">
    <property type="entry name" value="thiolase"/>
    <property type="match status" value="1"/>
</dbReference>